<keyword evidence="5 7" id="KW-0472">Membrane</keyword>
<gene>
    <name evidence="8" type="ORF">DVZ84_29490</name>
</gene>
<dbReference type="GO" id="GO:0022857">
    <property type="term" value="F:transmembrane transporter activity"/>
    <property type="evidence" value="ECO:0007669"/>
    <property type="project" value="InterPro"/>
</dbReference>
<feature type="compositionally biased region" description="Pro residues" evidence="6">
    <location>
        <begin position="411"/>
        <end position="431"/>
    </location>
</feature>
<keyword evidence="3 7" id="KW-0812">Transmembrane</keyword>
<feature type="transmembrane region" description="Helical" evidence="7">
    <location>
        <begin position="317"/>
        <end position="339"/>
    </location>
</feature>
<feature type="transmembrane region" description="Helical" evidence="7">
    <location>
        <begin position="24"/>
        <end position="45"/>
    </location>
</feature>
<dbReference type="SUPFAM" id="SSF103473">
    <property type="entry name" value="MFS general substrate transporter"/>
    <property type="match status" value="1"/>
</dbReference>
<feature type="transmembrane region" description="Helical" evidence="7">
    <location>
        <begin position="57"/>
        <end position="76"/>
    </location>
</feature>
<dbReference type="PANTHER" id="PTHR23513">
    <property type="entry name" value="INTEGRAL MEMBRANE EFFLUX PROTEIN-RELATED"/>
    <property type="match status" value="1"/>
</dbReference>
<name>A0A369V4J6_9ACTN</name>
<dbReference type="Gene3D" id="1.20.1250.20">
    <property type="entry name" value="MFS general substrate transporter like domains"/>
    <property type="match status" value="1"/>
</dbReference>
<organism evidence="8 9">
    <name type="scientific">Streptomyces parvulus</name>
    <dbReference type="NCBI Taxonomy" id="146923"/>
    <lineage>
        <taxon>Bacteria</taxon>
        <taxon>Bacillati</taxon>
        <taxon>Actinomycetota</taxon>
        <taxon>Actinomycetes</taxon>
        <taxon>Kitasatosporales</taxon>
        <taxon>Streptomycetaceae</taxon>
        <taxon>Streptomyces</taxon>
    </lineage>
</organism>
<keyword evidence="2" id="KW-1003">Cell membrane</keyword>
<evidence type="ECO:0000256" key="4">
    <source>
        <dbReference type="ARBA" id="ARBA00022989"/>
    </source>
</evidence>
<dbReference type="InterPro" id="IPR036259">
    <property type="entry name" value="MFS_trans_sf"/>
</dbReference>
<comment type="subcellular location">
    <subcellularLocation>
        <location evidence="1">Cell membrane</location>
        <topology evidence="1">Multi-pass membrane protein</topology>
    </subcellularLocation>
</comment>
<dbReference type="GO" id="GO:0005886">
    <property type="term" value="C:plasma membrane"/>
    <property type="evidence" value="ECO:0007669"/>
    <property type="project" value="UniProtKB-SubCell"/>
</dbReference>
<reference evidence="8 9" key="1">
    <citation type="submission" date="2018-07" db="EMBL/GenBank/DDBJ databases">
        <title>Genome guided investigation of antibiotics producing actinomycetales strain isolated from a Macau mangrove ecosystem.</title>
        <authorList>
            <person name="Hu D."/>
        </authorList>
    </citation>
    <scope>NUCLEOTIDE SEQUENCE [LARGE SCALE GENOMIC DNA]</scope>
    <source>
        <strain evidence="8 9">2297</strain>
    </source>
</reference>
<protein>
    <submittedName>
        <fullName evidence="8">MFS transporter</fullName>
    </submittedName>
</protein>
<evidence type="ECO:0000256" key="3">
    <source>
        <dbReference type="ARBA" id="ARBA00022692"/>
    </source>
</evidence>
<feature type="region of interest" description="Disordered" evidence="6">
    <location>
        <begin position="405"/>
        <end position="498"/>
    </location>
</feature>
<evidence type="ECO:0000313" key="8">
    <source>
        <dbReference type="EMBL" id="RDD85489.1"/>
    </source>
</evidence>
<proteinExistence type="predicted"/>
<dbReference type="Pfam" id="PF07690">
    <property type="entry name" value="MFS_1"/>
    <property type="match status" value="1"/>
</dbReference>
<dbReference type="PANTHER" id="PTHR23513:SF6">
    <property type="entry name" value="MAJOR FACILITATOR SUPERFAMILY ASSOCIATED DOMAIN-CONTAINING PROTEIN"/>
    <property type="match status" value="1"/>
</dbReference>
<evidence type="ECO:0000313" key="9">
    <source>
        <dbReference type="Proteomes" id="UP000253742"/>
    </source>
</evidence>
<comment type="caution">
    <text evidence="8">The sequence shown here is derived from an EMBL/GenBank/DDBJ whole genome shotgun (WGS) entry which is preliminary data.</text>
</comment>
<dbReference type="EMBL" id="QQBH01000026">
    <property type="protein sequence ID" value="RDD85489.1"/>
    <property type="molecule type" value="Genomic_DNA"/>
</dbReference>
<feature type="transmembrane region" description="Helical" evidence="7">
    <location>
        <begin position="351"/>
        <end position="374"/>
    </location>
</feature>
<evidence type="ECO:0000256" key="5">
    <source>
        <dbReference type="ARBA" id="ARBA00023136"/>
    </source>
</evidence>
<feature type="transmembrane region" description="Helical" evidence="7">
    <location>
        <begin position="260"/>
        <end position="282"/>
    </location>
</feature>
<dbReference type="AlphaFoldDB" id="A0A369V4J6"/>
<dbReference type="Proteomes" id="UP000253742">
    <property type="component" value="Unassembled WGS sequence"/>
</dbReference>
<feature type="compositionally biased region" description="Pro residues" evidence="6">
    <location>
        <begin position="440"/>
        <end position="456"/>
    </location>
</feature>
<sequence length="498" mass="49679">MTPRTTARTRPRWAAARVLRDRDAALYLAAVVVSGFGTSALWLASGVWVKDLTGSDGLAALCALALWAPALFGPALGATADRVRRRPLLIAASLLPACLLPTLFAVGSPDTLWLLFAVLLVYGAAGVVHDAAESALAAVTVEPGLLGDFNGLRTTANEGMKLVAPPAGAALYAAWGGPAVALLDAATFVLAAALYAALRVREAPPARPAASGRLRTAEGARLLWGHPRMRPLVLAGSATMLCAGVNGAAVYAVVDALGRAPTYAGALYAAQGAGSVLVGLVAGPALRRLGGRRFAAAGIALLAVAVTARAVPYDAVALLSGAAVGAGLPAVLIAALTAVQHETPGPLLGRVAATANSLLFVPNVLGLAAGAALVDRIPPHLLLPALGLVLLATATAVVGRAAADGATEPAGCPPGSPDRPLDQPGPPPGSPARPTELPDPTTPVPPPRPTEQPGHPPGSLTRPTEQPGHPPGSPGRPAEHPGPATPGSPGSPDDAALP</sequence>
<dbReference type="OrthoDB" id="3460055at2"/>
<evidence type="ECO:0000256" key="2">
    <source>
        <dbReference type="ARBA" id="ARBA00022475"/>
    </source>
</evidence>
<feature type="transmembrane region" description="Helical" evidence="7">
    <location>
        <begin position="88"/>
        <end position="106"/>
    </location>
</feature>
<keyword evidence="4 7" id="KW-1133">Transmembrane helix</keyword>
<dbReference type="InterPro" id="IPR011701">
    <property type="entry name" value="MFS"/>
</dbReference>
<evidence type="ECO:0000256" key="1">
    <source>
        <dbReference type="ARBA" id="ARBA00004651"/>
    </source>
</evidence>
<accession>A0A369V4J6</accession>
<evidence type="ECO:0000256" key="7">
    <source>
        <dbReference type="SAM" id="Phobius"/>
    </source>
</evidence>
<feature type="transmembrane region" description="Helical" evidence="7">
    <location>
        <begin position="112"/>
        <end position="128"/>
    </location>
</feature>
<feature type="compositionally biased region" description="Low complexity" evidence="6">
    <location>
        <begin position="481"/>
        <end position="492"/>
    </location>
</feature>
<dbReference type="CDD" id="cd06173">
    <property type="entry name" value="MFS_MefA_like"/>
    <property type="match status" value="1"/>
</dbReference>
<evidence type="ECO:0000256" key="6">
    <source>
        <dbReference type="SAM" id="MobiDB-lite"/>
    </source>
</evidence>
<feature type="transmembrane region" description="Helical" evidence="7">
    <location>
        <begin position="380"/>
        <end position="399"/>
    </location>
</feature>
<feature type="transmembrane region" description="Helical" evidence="7">
    <location>
        <begin position="232"/>
        <end position="254"/>
    </location>
</feature>